<dbReference type="Gene3D" id="3.40.50.300">
    <property type="entry name" value="P-loop containing nucleotide triphosphate hydrolases"/>
    <property type="match status" value="1"/>
</dbReference>
<dbReference type="SUPFAM" id="SSF50978">
    <property type="entry name" value="WD40 repeat-like"/>
    <property type="match status" value="1"/>
</dbReference>
<evidence type="ECO:0000256" key="1">
    <source>
        <dbReference type="ARBA" id="ARBA00022737"/>
    </source>
</evidence>
<dbReference type="Gene3D" id="2.130.10.10">
    <property type="entry name" value="YVTN repeat-like/Quinoprotein amine dehydrogenase"/>
    <property type="match status" value="3"/>
</dbReference>
<dbReference type="InterPro" id="IPR036322">
    <property type="entry name" value="WD40_repeat_dom_sf"/>
</dbReference>
<dbReference type="InterPro" id="IPR056884">
    <property type="entry name" value="NPHP3-like_N"/>
</dbReference>
<gene>
    <name evidence="3" type="ORF">NP233_g6699</name>
</gene>
<dbReference type="InterPro" id="IPR027417">
    <property type="entry name" value="P-loop_NTPase"/>
</dbReference>
<evidence type="ECO:0000313" key="4">
    <source>
        <dbReference type="Proteomes" id="UP001213000"/>
    </source>
</evidence>
<dbReference type="InterPro" id="IPR001680">
    <property type="entry name" value="WD40_rpt"/>
</dbReference>
<evidence type="ECO:0000259" key="2">
    <source>
        <dbReference type="Pfam" id="PF24883"/>
    </source>
</evidence>
<reference evidence="3" key="1">
    <citation type="submission" date="2022-07" db="EMBL/GenBank/DDBJ databases">
        <title>Genome Sequence of Leucocoprinus birnbaumii.</title>
        <authorList>
            <person name="Buettner E."/>
        </authorList>
    </citation>
    <scope>NUCLEOTIDE SEQUENCE</scope>
    <source>
        <strain evidence="3">VT141</strain>
    </source>
</reference>
<dbReference type="InterPro" id="IPR015943">
    <property type="entry name" value="WD40/YVTN_repeat-like_dom_sf"/>
</dbReference>
<dbReference type="SUPFAM" id="SSF50998">
    <property type="entry name" value="Quinoprotein alcohol dehydrogenase-like"/>
    <property type="match status" value="1"/>
</dbReference>
<organism evidence="3 4">
    <name type="scientific">Leucocoprinus birnbaumii</name>
    <dbReference type="NCBI Taxonomy" id="56174"/>
    <lineage>
        <taxon>Eukaryota</taxon>
        <taxon>Fungi</taxon>
        <taxon>Dikarya</taxon>
        <taxon>Basidiomycota</taxon>
        <taxon>Agaricomycotina</taxon>
        <taxon>Agaricomycetes</taxon>
        <taxon>Agaricomycetidae</taxon>
        <taxon>Agaricales</taxon>
        <taxon>Agaricineae</taxon>
        <taxon>Agaricaceae</taxon>
        <taxon>Leucocoprinus</taxon>
    </lineage>
</organism>
<comment type="caution">
    <text evidence="3">The sequence shown here is derived from an EMBL/GenBank/DDBJ whole genome shotgun (WGS) entry which is preliminary data.</text>
</comment>
<dbReference type="Proteomes" id="UP001213000">
    <property type="component" value="Unassembled WGS sequence"/>
</dbReference>
<dbReference type="SMART" id="SM00320">
    <property type="entry name" value="WD40"/>
    <property type="match status" value="4"/>
</dbReference>
<dbReference type="InterPro" id="IPR011047">
    <property type="entry name" value="Quinoprotein_ADH-like_sf"/>
</dbReference>
<dbReference type="SUPFAM" id="SSF52540">
    <property type="entry name" value="P-loop containing nucleoside triphosphate hydrolases"/>
    <property type="match status" value="1"/>
</dbReference>
<keyword evidence="4" id="KW-1185">Reference proteome</keyword>
<feature type="domain" description="Nephrocystin 3-like N-terminal" evidence="2">
    <location>
        <begin position="352"/>
        <end position="503"/>
    </location>
</feature>
<dbReference type="EMBL" id="JANIEX010000451">
    <property type="protein sequence ID" value="KAJ3566909.1"/>
    <property type="molecule type" value="Genomic_DNA"/>
</dbReference>
<protein>
    <recommendedName>
        <fullName evidence="2">Nephrocystin 3-like N-terminal domain-containing protein</fullName>
    </recommendedName>
</protein>
<evidence type="ECO:0000313" key="3">
    <source>
        <dbReference type="EMBL" id="KAJ3566909.1"/>
    </source>
</evidence>
<dbReference type="PANTHER" id="PTHR10039">
    <property type="entry name" value="AMELOGENIN"/>
    <property type="match status" value="1"/>
</dbReference>
<sequence length="1586" mass="178029">MDDSRAVKAVIISQFIVSLQNRPKKRVYFKYSIYHKASKEMTTQIKTQINSSKQYVGKEQKIPIVSDLQALNEGSSLCIRLYQKRTICKDDITPCTVEIPFKNIWDHLTTTHNTNPRPYLEVSFEPSQDQIKIWLDVTMDHIKAAQAGIVAAKQRLDGIRSVLDRMGQGKEYVELMKDLGTAISELSPISKAVASSVNFLYKQMAGKDQIRDNMLDMLGRMESLAEFIAPVQEMTQLEVLKQTMGTFPEIMSKMVDFVEKWLEDPAKVLHVNSDLGRINDMKSDVDLFKERFSLGFMIDLASTFSKSVDGKELREKLLRDVNPDPSPRASECMKGTRLQLLEDIHAKIYDLEGENMIWIKGHPGAGKSAIASSLLSRLGLSVFYFRFDRNIAAATPNALWRGIAFKLSCRYLSVRKRISRILKDEGMNPASQSIEAIFTSFVKEPLLESTDIPANRPLIFIIDAVDECGSLSGAEADDRRALLATLKVWPDLPKHFKMIVTSRPELDISNAISSISSHTVEVPTGNATDSSSNADIHAFLLDQLEGIAKHFPSLMSSEWPQSTADRLTPYAAGVFQWARTAVGLLQGGDPELRLEEIVSKGLAGSSAREGSLHYLYSKVLEVCFDNPRPEEIQALRSILVSMALAREPLHGTDAELANFFSIREVTLQYVRRGLHSVIAPGTLSFNHKSFVDFLHSRACPPAYAIQEYQLSQLGDEISRRCLNTMLKGLCFNICQLETSGKKNADNSELEAKVSKHITPLLSYSCRLWADHLAPAVTANDPLMPMLISFAHQKLLFWIEVMSLLKEVNKLIPMLKIMLRRIDATKAQELSDFIEDTLRFIAAFSEPISESTPHIYVTALPFAPTQSLVTKHYLPHFPKTLAINTGKALSWSPIIFRTRVQRYMVCFAVSPDQKIIATQDDSGGLRLLDSETGTIVLQTRVRSWRGYDLGIARRIAFSPDGKRIVIRYSDYLTTRFTGAAVWDVTRGEICFVLQISPSEYNHHFTKLGVEIAYSRDGQHIYMWLGTPATFPGILLTSPTPRKHKAQILVWDAKTGARMPSVFDDEDPDAPSPGLGEFLAVSTQEGFLASSGLGGIRLWGLGNGSFLQLLPQSTDVEHFLAISEDGRYVVGHSQDGTNLIRIWSVDSGEILASIIAHSALSPDDWLMGVAYSHDTQLLVCVHVCQVTAWDVTSHQVVFKHKTEKPESASEWIFGFWLSRYSRKLLICRSDITMFHLGPALAQNNINYEDPSQPELPNPFVQMLRGKYQVESERSSDEPNHRRLLWYKPGKKGKNVPHVVTPFGSDIATSRDTTVAIIRPHKSSSQCYLWSTVTQGPLPMTILVEDFASLDDYCVVQPSPSHKLIAVNVGSILQVWCTRTGETRGPAFPTRVIDSLKRRVDFVAISPDDRMIAYPGIMTPVEIRDILTGELVNTPWFRDLNLYAQDRWKDVIFSSDGKRLLCEHDDRMIRVWDISDFSTGTKTWTSPRMIEDDFRLELNGWVVNRAGELAFYVPGERRKDLCWPSRHNIGVFKKAADGITECGLKFDLSNFKYGKSWSECYVGNGSLQAPTMVESHSAQASLSQRPGLQ</sequence>
<keyword evidence="1" id="KW-0677">Repeat</keyword>
<accession>A0AAD5VW54</accession>
<dbReference type="Pfam" id="PF24883">
    <property type="entry name" value="NPHP3_N"/>
    <property type="match status" value="1"/>
</dbReference>
<proteinExistence type="predicted"/>
<name>A0AAD5VW54_9AGAR</name>
<dbReference type="PANTHER" id="PTHR10039:SF17">
    <property type="entry name" value="FUNGAL STAND N-TERMINAL GOODBYE DOMAIN-CONTAINING PROTEIN-RELATED"/>
    <property type="match status" value="1"/>
</dbReference>